<name>A0A967K8K2_9PROT</name>
<dbReference type="Proteomes" id="UP000761264">
    <property type="component" value="Unassembled WGS sequence"/>
</dbReference>
<dbReference type="PANTHER" id="PTHR43757">
    <property type="entry name" value="AMINOMETHYLTRANSFERASE"/>
    <property type="match status" value="1"/>
</dbReference>
<evidence type="ECO:0000313" key="5">
    <source>
        <dbReference type="Proteomes" id="UP000761264"/>
    </source>
</evidence>
<evidence type="ECO:0000259" key="3">
    <source>
        <dbReference type="Pfam" id="PF09347"/>
    </source>
</evidence>
<dbReference type="InterPro" id="IPR029043">
    <property type="entry name" value="GcvT/YgfZ_C"/>
</dbReference>
<dbReference type="Pfam" id="PF01571">
    <property type="entry name" value="GCV_T"/>
    <property type="match status" value="1"/>
</dbReference>
<feature type="domain" description="DUF1989" evidence="3">
    <location>
        <begin position="187"/>
        <end position="355"/>
    </location>
</feature>
<evidence type="ECO:0000259" key="1">
    <source>
        <dbReference type="Pfam" id="PF01571"/>
    </source>
</evidence>
<feature type="domain" description="Aminomethyltransferase C-terminal" evidence="2">
    <location>
        <begin position="692"/>
        <end position="773"/>
    </location>
</feature>
<organism evidence="4 5">
    <name type="scientific">Pelagibius litoralis</name>
    <dbReference type="NCBI Taxonomy" id="374515"/>
    <lineage>
        <taxon>Bacteria</taxon>
        <taxon>Pseudomonadati</taxon>
        <taxon>Pseudomonadota</taxon>
        <taxon>Alphaproteobacteria</taxon>
        <taxon>Rhodospirillales</taxon>
        <taxon>Rhodovibrionaceae</taxon>
        <taxon>Pelagibius</taxon>
    </lineage>
</organism>
<dbReference type="SUPFAM" id="SSF103025">
    <property type="entry name" value="Folate-binding domain"/>
    <property type="match status" value="1"/>
</dbReference>
<dbReference type="InterPro" id="IPR027266">
    <property type="entry name" value="TrmE/GcvT-like"/>
</dbReference>
<feature type="domain" description="GCVT N-terminal" evidence="1">
    <location>
        <begin position="412"/>
        <end position="674"/>
    </location>
</feature>
<protein>
    <submittedName>
        <fullName evidence="4">DUF1989 domain-containing protein</fullName>
    </submittedName>
</protein>
<evidence type="ECO:0000313" key="4">
    <source>
        <dbReference type="EMBL" id="NIA69297.1"/>
    </source>
</evidence>
<reference evidence="4" key="1">
    <citation type="submission" date="2020-03" db="EMBL/GenBank/DDBJ databases">
        <title>Genome of Pelagibius litoralis DSM 21314T.</title>
        <authorList>
            <person name="Wang G."/>
        </authorList>
    </citation>
    <scope>NUCLEOTIDE SEQUENCE</scope>
    <source>
        <strain evidence="4">DSM 21314</strain>
    </source>
</reference>
<dbReference type="PANTHER" id="PTHR43757:SF2">
    <property type="entry name" value="AMINOMETHYLTRANSFERASE, MITOCHONDRIAL"/>
    <property type="match status" value="1"/>
</dbReference>
<dbReference type="InterPro" id="IPR018959">
    <property type="entry name" value="DUF1989"/>
</dbReference>
<dbReference type="SUPFAM" id="SSF101790">
    <property type="entry name" value="Aminomethyltransferase beta-barrel domain"/>
    <property type="match status" value="1"/>
</dbReference>
<keyword evidence="5" id="KW-1185">Reference proteome</keyword>
<dbReference type="Gene3D" id="3.30.1360.120">
    <property type="entry name" value="Probable tRNA modification gtpase trme, domain 1"/>
    <property type="match status" value="1"/>
</dbReference>
<proteinExistence type="predicted"/>
<dbReference type="Pfam" id="PF09347">
    <property type="entry name" value="DUF1989"/>
    <property type="match status" value="1"/>
</dbReference>
<dbReference type="InterPro" id="IPR028896">
    <property type="entry name" value="GcvT/YgfZ/DmdA"/>
</dbReference>
<dbReference type="AlphaFoldDB" id="A0A967K8K2"/>
<evidence type="ECO:0000259" key="2">
    <source>
        <dbReference type="Pfam" id="PF08669"/>
    </source>
</evidence>
<dbReference type="Pfam" id="PF08669">
    <property type="entry name" value="GCV_T_C"/>
    <property type="match status" value="1"/>
</dbReference>
<dbReference type="InterPro" id="IPR013977">
    <property type="entry name" value="GcvT_C"/>
</dbReference>
<comment type="caution">
    <text evidence="4">The sequence shown here is derived from an EMBL/GenBank/DDBJ whole genome shotgun (WGS) entry which is preliminary data.</text>
</comment>
<gene>
    <name evidence="4" type="ORF">HBA54_11910</name>
</gene>
<dbReference type="EMBL" id="JAAQPH010000008">
    <property type="protein sequence ID" value="NIA69297.1"/>
    <property type="molecule type" value="Genomic_DNA"/>
</dbReference>
<accession>A0A967K8K2</accession>
<dbReference type="RefSeq" id="WP_167224756.1">
    <property type="nucleotide sequence ID" value="NZ_JAAQPH010000008.1"/>
</dbReference>
<sequence length="781" mass="85305">MQIHAPARQGLTSRGARYPGHRIADSLEKTGSEQRFLRAGTALHLGLKEGDLVDLVDEEGATPARLFAVDGRGEPAFAALGLASLATEVLDLAAFDSGALTAWVAARGGNPQRLTCLTPFEEDSPAGTRLTLRVSADCDLWIALPCLLERVIAGGAGGSLEVSVQRAGISAPALPPLLGDLREELRIDRATARAYELRKGDYVQIIDVEGRQCSDFTALSAAALDRGLERHIDSTVTRTLVGGAYPAPGLFDKFFDQDMSPLLRVTRDTVGRHDTFALACTARGYEERGFPGHVNCSDNISEALEPFGVGHRSAWPAINFFFNSWIPQHDNRLRVDEAWSRAGDYVVMQALSDLVCVSTACPDDVDPINGWNPTDIHVRIYRPDQPIRRAVAYRPTPDSEAILTAESAFHPRTSKLTRAFQVARDLWLPSSYEATRALDEYWACRSAVTLQDMSSLRKLDIMGPDAEALLQHAMTRDVAKLSLNRGIYSLLCDETGAVIDDGTLFRMAPQIFRWCCGSDESARQLKDLARARGDKVWIKSLWSSMPNLALQGPHSRDLLREVVFTQPTQPSLDNLKWFGFTVARLNDRDGAPFMLTRSGFTGELGYEIFCDHRHALEIWDALMEKGRGFGILPMGLEALETLRIEAGLMVAGAEFLPGVDALEAGLGFAISKGKTGFVGSEALLRNGTAPSKRLTGLLFDGDEVPAHGDGVFHGRRQIGQVTSATRSPSLQRAIAMARLAVEFAEPGTALEVGQLDGQMKRLSARVCEIPFVDPKRERARA</sequence>
<dbReference type="InterPro" id="IPR006222">
    <property type="entry name" value="GCVT_N"/>
</dbReference>